<dbReference type="AlphaFoldDB" id="A0A7X1CLR6"/>
<evidence type="ECO:0000256" key="6">
    <source>
        <dbReference type="ARBA" id="ARBA00022989"/>
    </source>
</evidence>
<evidence type="ECO:0000256" key="7">
    <source>
        <dbReference type="ARBA" id="ARBA00023136"/>
    </source>
</evidence>
<feature type="transmembrane region" description="Helical" evidence="8">
    <location>
        <begin position="431"/>
        <end position="448"/>
    </location>
</feature>
<dbReference type="GO" id="GO:0005886">
    <property type="term" value="C:plasma membrane"/>
    <property type="evidence" value="ECO:0007669"/>
    <property type="project" value="UniProtKB-SubCell"/>
</dbReference>
<gene>
    <name evidence="10" type="ORF">HCA52_08365</name>
</gene>
<dbReference type="GO" id="GO:0016763">
    <property type="term" value="F:pentosyltransferase activity"/>
    <property type="evidence" value="ECO:0007669"/>
    <property type="project" value="TreeGrafter"/>
</dbReference>
<dbReference type="InterPro" id="IPR038731">
    <property type="entry name" value="RgtA/B/C-like"/>
</dbReference>
<keyword evidence="2" id="KW-1003">Cell membrane</keyword>
<keyword evidence="6 8" id="KW-1133">Transmembrane helix</keyword>
<feature type="transmembrane region" description="Helical" evidence="8">
    <location>
        <begin position="227"/>
        <end position="245"/>
    </location>
</feature>
<feature type="domain" description="Glycosyltransferase RgtA/B/C/D-like" evidence="9">
    <location>
        <begin position="143"/>
        <end position="286"/>
    </location>
</feature>
<feature type="transmembrane region" description="Helical" evidence="8">
    <location>
        <begin position="454"/>
        <end position="474"/>
    </location>
</feature>
<comment type="caution">
    <text evidence="10">The sequence shown here is derived from an EMBL/GenBank/DDBJ whole genome shotgun (WGS) entry which is preliminary data.</text>
</comment>
<evidence type="ECO:0000256" key="1">
    <source>
        <dbReference type="ARBA" id="ARBA00004651"/>
    </source>
</evidence>
<dbReference type="RefSeq" id="WP_185524042.1">
    <property type="nucleotide sequence ID" value="NZ_JAARVG010000006.1"/>
</dbReference>
<sequence>MIKKTIQTILLVVPILIALILMGTKLVFLNEEVVDLHVPVWQIALILLVGLILISGLSYLLYKLYHWRKGLFYLALIILIIVPRLIWILCFPIEPTSDFYLYHVIASYRADQNSWSTLFQENILDYAPFFTHILYFSTVLSWVYSFTGNFVIAGQLFNALLTLLGAILLFKACKNVFQLPVAVMATIIFSLWPSYFMYSTLLGAEPLFMALLALSMYIWTKLEAKKPSLFLSIVLALALVCMNYIRPLAAVILIAFIICSLITKWEWRNFWRKYVPVVVIFLVFLLAGGLINKILYPFPTASNFTGYSMYIGANEQSTGQWSEKDMKYFWTLYHENPDKPSNVSKKMQEKAIDRLQQTTKEGRLLSFETKKMKIFSDEGYGYEWNVYNNAPTIFFHSNMILAISNVIAELMILLSGIGLLIAIFCRRMKQVFLFALMEVGFTLSALLVEVQGRYHIPLIFVYSILVAFTLYSIIEITTRRISL</sequence>
<feature type="transmembrane region" description="Helical" evidence="8">
    <location>
        <begin position="150"/>
        <end position="170"/>
    </location>
</feature>
<evidence type="ECO:0000313" key="11">
    <source>
        <dbReference type="Proteomes" id="UP000539064"/>
    </source>
</evidence>
<organism evidence="10 11">
    <name type="scientific">Listeria booriae</name>
    <dbReference type="NCBI Taxonomy" id="1552123"/>
    <lineage>
        <taxon>Bacteria</taxon>
        <taxon>Bacillati</taxon>
        <taxon>Bacillota</taxon>
        <taxon>Bacilli</taxon>
        <taxon>Bacillales</taxon>
        <taxon>Listeriaceae</taxon>
        <taxon>Listeria</taxon>
    </lineage>
</organism>
<name>A0A7X1CLR6_9LIST</name>
<accession>A0A7X1CLR6</accession>
<feature type="transmembrane region" description="Helical" evidence="8">
    <location>
        <begin position="71"/>
        <end position="89"/>
    </location>
</feature>
<evidence type="ECO:0000259" key="9">
    <source>
        <dbReference type="Pfam" id="PF13231"/>
    </source>
</evidence>
<feature type="transmembrane region" description="Helical" evidence="8">
    <location>
        <begin position="274"/>
        <end position="296"/>
    </location>
</feature>
<keyword evidence="3" id="KW-0328">Glycosyltransferase</keyword>
<feature type="transmembrane region" description="Helical" evidence="8">
    <location>
        <begin position="201"/>
        <end position="220"/>
    </location>
</feature>
<dbReference type="InterPro" id="IPR050297">
    <property type="entry name" value="LipidA_mod_glycosyltrf_83"/>
</dbReference>
<evidence type="ECO:0000256" key="4">
    <source>
        <dbReference type="ARBA" id="ARBA00022679"/>
    </source>
</evidence>
<keyword evidence="7 8" id="KW-0472">Membrane</keyword>
<feature type="transmembrane region" description="Helical" evidence="8">
    <location>
        <begin position="40"/>
        <end position="62"/>
    </location>
</feature>
<protein>
    <recommendedName>
        <fullName evidence="9">Glycosyltransferase RgtA/B/C/D-like domain-containing protein</fullName>
    </recommendedName>
</protein>
<dbReference type="EMBL" id="JAARVG010000006">
    <property type="protein sequence ID" value="MBC1793424.1"/>
    <property type="molecule type" value="Genomic_DNA"/>
</dbReference>
<dbReference type="GO" id="GO:0009103">
    <property type="term" value="P:lipopolysaccharide biosynthetic process"/>
    <property type="evidence" value="ECO:0007669"/>
    <property type="project" value="UniProtKB-ARBA"/>
</dbReference>
<keyword evidence="4" id="KW-0808">Transferase</keyword>
<evidence type="ECO:0000313" key="10">
    <source>
        <dbReference type="EMBL" id="MBC1793424.1"/>
    </source>
</evidence>
<evidence type="ECO:0000256" key="8">
    <source>
        <dbReference type="SAM" id="Phobius"/>
    </source>
</evidence>
<evidence type="ECO:0000256" key="5">
    <source>
        <dbReference type="ARBA" id="ARBA00022692"/>
    </source>
</evidence>
<dbReference type="PANTHER" id="PTHR33908">
    <property type="entry name" value="MANNOSYLTRANSFERASE YKCB-RELATED"/>
    <property type="match status" value="1"/>
</dbReference>
<keyword evidence="5 8" id="KW-0812">Transmembrane</keyword>
<feature type="transmembrane region" description="Helical" evidence="8">
    <location>
        <begin position="399"/>
        <end position="424"/>
    </location>
</feature>
<dbReference type="PANTHER" id="PTHR33908:SF11">
    <property type="entry name" value="MEMBRANE PROTEIN"/>
    <property type="match status" value="1"/>
</dbReference>
<feature type="transmembrane region" description="Helical" evidence="8">
    <location>
        <begin position="177"/>
        <end position="195"/>
    </location>
</feature>
<reference evidence="10 11" key="1">
    <citation type="submission" date="2020-03" db="EMBL/GenBank/DDBJ databases">
        <title>Soil Listeria distribution.</title>
        <authorList>
            <person name="Liao J."/>
            <person name="Wiedmann M."/>
        </authorList>
    </citation>
    <scope>NUCLEOTIDE SEQUENCE [LARGE SCALE GENOMIC DNA]</scope>
    <source>
        <strain evidence="10 11">FSL L7-0978</strain>
    </source>
</reference>
<comment type="subcellular location">
    <subcellularLocation>
        <location evidence="1">Cell membrane</location>
        <topology evidence="1">Multi-pass membrane protein</topology>
    </subcellularLocation>
</comment>
<evidence type="ECO:0000256" key="2">
    <source>
        <dbReference type="ARBA" id="ARBA00022475"/>
    </source>
</evidence>
<evidence type="ECO:0000256" key="3">
    <source>
        <dbReference type="ARBA" id="ARBA00022676"/>
    </source>
</evidence>
<dbReference type="Pfam" id="PF13231">
    <property type="entry name" value="PMT_2"/>
    <property type="match status" value="1"/>
</dbReference>
<dbReference type="Proteomes" id="UP000539064">
    <property type="component" value="Unassembled WGS sequence"/>
</dbReference>
<feature type="transmembrane region" description="Helical" evidence="8">
    <location>
        <begin position="9"/>
        <end position="28"/>
    </location>
</feature>
<proteinExistence type="predicted"/>